<proteinExistence type="predicted"/>
<dbReference type="AlphaFoldDB" id="A0AAD4MUF5"/>
<name>A0AAD4MUF5_9BILA</name>
<accession>A0AAD4MUF5</accession>
<gene>
    <name evidence="1" type="ORF">DdX_13934</name>
</gene>
<dbReference type="EMBL" id="JAKKPZ010000061">
    <property type="protein sequence ID" value="KAI1705003.1"/>
    <property type="molecule type" value="Genomic_DNA"/>
</dbReference>
<comment type="caution">
    <text evidence="1">The sequence shown here is derived from an EMBL/GenBank/DDBJ whole genome shotgun (WGS) entry which is preliminary data.</text>
</comment>
<protein>
    <submittedName>
        <fullName evidence="1">Uncharacterized protein</fullName>
    </submittedName>
</protein>
<dbReference type="Proteomes" id="UP001201812">
    <property type="component" value="Unassembled WGS sequence"/>
</dbReference>
<sequence>MMKLVDQMFTMNIIENPKEGKFDEYKIAYLEGYRKALDAMLFFFAYEYNRLKYISYKEVEEQIDKGKLKYRGDTYLPKAHALDPSIREEIRKSELDHLFGEFERITHIVLYLECIIHYGNRPDEKVDRDAECRQKTCKPMRVTEKQQSLWEGWFCPTII</sequence>
<reference evidence="1" key="1">
    <citation type="submission" date="2022-01" db="EMBL/GenBank/DDBJ databases">
        <title>Genome Sequence Resource for Two Populations of Ditylenchus destructor, the Migratory Endoparasitic Phytonematode.</title>
        <authorList>
            <person name="Zhang H."/>
            <person name="Lin R."/>
            <person name="Xie B."/>
        </authorList>
    </citation>
    <scope>NUCLEOTIDE SEQUENCE</scope>
    <source>
        <strain evidence="1">BazhouSP</strain>
    </source>
</reference>
<organism evidence="1 2">
    <name type="scientific">Ditylenchus destructor</name>
    <dbReference type="NCBI Taxonomy" id="166010"/>
    <lineage>
        <taxon>Eukaryota</taxon>
        <taxon>Metazoa</taxon>
        <taxon>Ecdysozoa</taxon>
        <taxon>Nematoda</taxon>
        <taxon>Chromadorea</taxon>
        <taxon>Rhabditida</taxon>
        <taxon>Tylenchina</taxon>
        <taxon>Tylenchomorpha</taxon>
        <taxon>Sphaerularioidea</taxon>
        <taxon>Anguinidae</taxon>
        <taxon>Anguininae</taxon>
        <taxon>Ditylenchus</taxon>
    </lineage>
</organism>
<keyword evidence="2" id="KW-1185">Reference proteome</keyword>
<evidence type="ECO:0000313" key="2">
    <source>
        <dbReference type="Proteomes" id="UP001201812"/>
    </source>
</evidence>
<evidence type="ECO:0000313" key="1">
    <source>
        <dbReference type="EMBL" id="KAI1705003.1"/>
    </source>
</evidence>